<feature type="region of interest" description="Disordered" evidence="9">
    <location>
        <begin position="23"/>
        <end position="47"/>
    </location>
</feature>
<feature type="compositionally biased region" description="Basic and acidic residues" evidence="9">
    <location>
        <begin position="23"/>
        <end position="33"/>
    </location>
</feature>
<keyword evidence="5" id="KW-0653">Protein transport</keyword>
<comment type="subcellular location">
    <subcellularLocation>
        <location evidence="1">Golgi apparatus membrane</location>
        <topology evidence="1">Peripheral membrane protein</topology>
    </subcellularLocation>
</comment>
<dbReference type="STRING" id="68775.A0A5C3MTM6"/>
<evidence type="ECO:0000256" key="8">
    <source>
        <dbReference type="ARBA" id="ARBA00031344"/>
    </source>
</evidence>
<dbReference type="Pfam" id="PF06148">
    <property type="entry name" value="COG2_N"/>
    <property type="match status" value="1"/>
</dbReference>
<proteinExistence type="inferred from homology"/>
<dbReference type="Proteomes" id="UP000308652">
    <property type="component" value="Unassembled WGS sequence"/>
</dbReference>
<evidence type="ECO:0000313" key="13">
    <source>
        <dbReference type="Proteomes" id="UP000308652"/>
    </source>
</evidence>
<evidence type="ECO:0000256" key="3">
    <source>
        <dbReference type="ARBA" id="ARBA00020977"/>
    </source>
</evidence>
<accession>A0A5C3MTM6</accession>
<name>A0A5C3MTM6_9AGAR</name>
<evidence type="ECO:0000256" key="7">
    <source>
        <dbReference type="ARBA" id="ARBA00023136"/>
    </source>
</evidence>
<evidence type="ECO:0000256" key="1">
    <source>
        <dbReference type="ARBA" id="ARBA00004395"/>
    </source>
</evidence>
<protein>
    <recommendedName>
        <fullName evidence="3">Conserved oligomeric Golgi complex subunit 2</fullName>
    </recommendedName>
    <alternativeName>
        <fullName evidence="8">Component of oligomeric Golgi complex 2</fullName>
    </alternativeName>
</protein>
<dbReference type="InterPro" id="IPR024602">
    <property type="entry name" value="COG_su2_N"/>
</dbReference>
<dbReference type="GO" id="GO:0007030">
    <property type="term" value="P:Golgi organization"/>
    <property type="evidence" value="ECO:0007669"/>
    <property type="project" value="InterPro"/>
</dbReference>
<keyword evidence="4" id="KW-0813">Transport</keyword>
<evidence type="ECO:0000259" key="10">
    <source>
        <dbReference type="Pfam" id="PF06148"/>
    </source>
</evidence>
<evidence type="ECO:0000256" key="6">
    <source>
        <dbReference type="ARBA" id="ARBA00023034"/>
    </source>
</evidence>
<dbReference type="EMBL" id="ML213590">
    <property type="protein sequence ID" value="TFK44741.1"/>
    <property type="molecule type" value="Genomic_DNA"/>
</dbReference>
<reference evidence="12 13" key="1">
    <citation type="journal article" date="2019" name="Nat. Ecol. Evol.">
        <title>Megaphylogeny resolves global patterns of mushroom evolution.</title>
        <authorList>
            <person name="Varga T."/>
            <person name="Krizsan K."/>
            <person name="Foldi C."/>
            <person name="Dima B."/>
            <person name="Sanchez-Garcia M."/>
            <person name="Sanchez-Ramirez S."/>
            <person name="Szollosi G.J."/>
            <person name="Szarkandi J.G."/>
            <person name="Papp V."/>
            <person name="Albert L."/>
            <person name="Andreopoulos W."/>
            <person name="Angelini C."/>
            <person name="Antonin V."/>
            <person name="Barry K.W."/>
            <person name="Bougher N.L."/>
            <person name="Buchanan P."/>
            <person name="Buyck B."/>
            <person name="Bense V."/>
            <person name="Catcheside P."/>
            <person name="Chovatia M."/>
            <person name="Cooper J."/>
            <person name="Damon W."/>
            <person name="Desjardin D."/>
            <person name="Finy P."/>
            <person name="Geml J."/>
            <person name="Haridas S."/>
            <person name="Hughes K."/>
            <person name="Justo A."/>
            <person name="Karasinski D."/>
            <person name="Kautmanova I."/>
            <person name="Kiss B."/>
            <person name="Kocsube S."/>
            <person name="Kotiranta H."/>
            <person name="LaButti K.M."/>
            <person name="Lechner B.E."/>
            <person name="Liimatainen K."/>
            <person name="Lipzen A."/>
            <person name="Lukacs Z."/>
            <person name="Mihaltcheva S."/>
            <person name="Morgado L.N."/>
            <person name="Niskanen T."/>
            <person name="Noordeloos M.E."/>
            <person name="Ohm R.A."/>
            <person name="Ortiz-Santana B."/>
            <person name="Ovrebo C."/>
            <person name="Racz N."/>
            <person name="Riley R."/>
            <person name="Savchenko A."/>
            <person name="Shiryaev A."/>
            <person name="Soop K."/>
            <person name="Spirin V."/>
            <person name="Szebenyi C."/>
            <person name="Tomsovsky M."/>
            <person name="Tulloss R.E."/>
            <person name="Uehling J."/>
            <person name="Grigoriev I.V."/>
            <person name="Vagvolgyi C."/>
            <person name="Papp T."/>
            <person name="Martin F.M."/>
            <person name="Miettinen O."/>
            <person name="Hibbett D.S."/>
            <person name="Nagy L.G."/>
        </authorList>
    </citation>
    <scope>NUCLEOTIDE SEQUENCE [LARGE SCALE GENOMIC DNA]</scope>
    <source>
        <strain evidence="12 13">CBS 166.37</strain>
    </source>
</reference>
<dbReference type="OrthoDB" id="332281at2759"/>
<dbReference type="GO" id="GO:0006891">
    <property type="term" value="P:intra-Golgi vesicle-mediated transport"/>
    <property type="evidence" value="ECO:0007669"/>
    <property type="project" value="TreeGrafter"/>
</dbReference>
<dbReference type="AlphaFoldDB" id="A0A5C3MTM6"/>
<keyword evidence="6" id="KW-0333">Golgi apparatus</keyword>
<gene>
    <name evidence="12" type="ORF">BDQ12DRAFT_742115</name>
</gene>
<dbReference type="PANTHER" id="PTHR12961:SF0">
    <property type="entry name" value="CONSERVED OLIGOMERIC GOLGI COMPLEX SUBUNIT 2"/>
    <property type="match status" value="1"/>
</dbReference>
<dbReference type="InterPro" id="IPR009316">
    <property type="entry name" value="COG2"/>
</dbReference>
<sequence>MAYSPNPKSPSLARDPYELERLAEELETRESIHPRAYAQQPKDEDETDLHELPVYIPLSHDNKYLTTEDFNVEEFLLSRSHTSLPDLRSELRDYLSVLKEELVKLINDDYEAFISLSTDLKDEGARLERLKRPLGGLKSQVLESRKELQLIQNAIQEKLKQRSILRERESLLHLLLKISESITRLESLLLITLPEQDGLKESKIPSQLSGIDEQPDEKGRGGRAKHLARVAVEYTQLLYHTSKARAEKCVFVDEVQWQIDRIQSTLSSDLDHLFATILSTLTDTKGDSRASELERAKCIADLTECLRTYDLLGLWRDAEDVLRREVVRGFIKKTVYPGALAAPHSPIIPHTPFHPSEPLATGAFHPRTPYTPFTAFVSKNDQQNHPNLGSTSELPQAHLLQDSDDPLSKLYNQLLRFIEQDLSRIMDVAEKVSVKAVARPGDKDGALPSAIEESRAGGRGFQIMANVVWDEIGKAIMDEIGSVVFAVGRPNDFRKNYETTQAFIQSLELMAPTANAIETMRSHPIYTAFEQSWQLPVYFQLRWKEIIGKLENSLSVTRLEMSLKAESDPFATSEAHAVWTAICTCWSAEVYIPDLCPRFWRLTLQILNRYRSWIDECLARIDYIPKVSAGLGIDKTTNSPQSRSSTPIPSAAEDPSAEAAAIEDATLRQYAAAIIDIQAMRSKMKTIWDQEISMLLPEVGPDFIKAEEALDSVLSKLTALIPSMSSQIITILTRRCCVTLAPVKSIPTQFRAMSNKRNPTEASYFVSSILRPVKQFFAIGTSGGPGSRLGTDFLDVYSTEIFNSVTQRYISYLVGMKKTEESLKRLKKGKKTPFSLFGSAAAKDEEGKDEERIRTQMILDAEAFGKDAQSLGIKTDTNEAFQALIEMVNANDGVYGISSIKASR</sequence>
<evidence type="ECO:0000259" key="11">
    <source>
        <dbReference type="Pfam" id="PF12022"/>
    </source>
</evidence>
<evidence type="ECO:0000256" key="5">
    <source>
        <dbReference type="ARBA" id="ARBA00022927"/>
    </source>
</evidence>
<evidence type="ECO:0000313" key="12">
    <source>
        <dbReference type="EMBL" id="TFK44741.1"/>
    </source>
</evidence>
<organism evidence="12 13">
    <name type="scientific">Crucibulum laeve</name>
    <dbReference type="NCBI Taxonomy" id="68775"/>
    <lineage>
        <taxon>Eukaryota</taxon>
        <taxon>Fungi</taxon>
        <taxon>Dikarya</taxon>
        <taxon>Basidiomycota</taxon>
        <taxon>Agaricomycotina</taxon>
        <taxon>Agaricomycetes</taxon>
        <taxon>Agaricomycetidae</taxon>
        <taxon>Agaricales</taxon>
        <taxon>Agaricineae</taxon>
        <taxon>Nidulariaceae</taxon>
        <taxon>Crucibulum</taxon>
    </lineage>
</organism>
<evidence type="ECO:0000256" key="9">
    <source>
        <dbReference type="SAM" id="MobiDB-lite"/>
    </source>
</evidence>
<evidence type="ECO:0000256" key="4">
    <source>
        <dbReference type="ARBA" id="ARBA00022448"/>
    </source>
</evidence>
<feature type="region of interest" description="Disordered" evidence="9">
    <location>
        <begin position="635"/>
        <end position="655"/>
    </location>
</feature>
<dbReference type="PANTHER" id="PTHR12961">
    <property type="entry name" value="CONSERVED OLIGOMERIC GOLGI COMPLEX COMPONENT 2"/>
    <property type="match status" value="1"/>
</dbReference>
<dbReference type="Pfam" id="PF12022">
    <property type="entry name" value="COG2_C"/>
    <property type="match status" value="1"/>
</dbReference>
<keyword evidence="13" id="KW-1185">Reference proteome</keyword>
<keyword evidence="7" id="KW-0472">Membrane</keyword>
<evidence type="ECO:0000256" key="2">
    <source>
        <dbReference type="ARBA" id="ARBA00007603"/>
    </source>
</evidence>
<feature type="compositionally biased region" description="Polar residues" evidence="9">
    <location>
        <begin position="635"/>
        <end position="646"/>
    </location>
</feature>
<feature type="domain" description="Conserved oligomeric Golgi complex subunit 2 N-terminal" evidence="10">
    <location>
        <begin position="59"/>
        <end position="130"/>
    </location>
</feature>
<dbReference type="GO" id="GO:0000139">
    <property type="term" value="C:Golgi membrane"/>
    <property type="evidence" value="ECO:0007669"/>
    <property type="project" value="UniProtKB-SubCell"/>
</dbReference>
<feature type="domain" description="COG complex component COG2 C-terminal" evidence="11">
    <location>
        <begin position="533"/>
        <end position="861"/>
    </location>
</feature>
<dbReference type="GO" id="GO:0017119">
    <property type="term" value="C:Golgi transport complex"/>
    <property type="evidence" value="ECO:0007669"/>
    <property type="project" value="TreeGrafter"/>
</dbReference>
<dbReference type="GO" id="GO:0015031">
    <property type="term" value="P:protein transport"/>
    <property type="evidence" value="ECO:0007669"/>
    <property type="project" value="UniProtKB-KW"/>
</dbReference>
<comment type="similarity">
    <text evidence="2">Belongs to the COG2 family.</text>
</comment>
<dbReference type="InterPro" id="IPR024603">
    <property type="entry name" value="COG_complex_COG2_C"/>
</dbReference>